<keyword evidence="3" id="KW-1185">Reference proteome</keyword>
<feature type="region of interest" description="Disordered" evidence="1">
    <location>
        <begin position="1"/>
        <end position="128"/>
    </location>
</feature>
<proteinExistence type="predicted"/>
<feature type="region of interest" description="Disordered" evidence="1">
    <location>
        <begin position="141"/>
        <end position="293"/>
    </location>
</feature>
<evidence type="ECO:0000256" key="1">
    <source>
        <dbReference type="SAM" id="MobiDB-lite"/>
    </source>
</evidence>
<sequence>MSLRKDFERASPKTSMAMMADDERYQDSLTPQQRSALKDYMGKRPPSSSAGPEVSSNASVRPRDSPPHLAGSAAPTEREKPKTTPAPNRITKITEAQPPRTTQRRVTRFSMHPGWDQPPPDLKTNVQGNATLNNVTGFLGWEPNYSQKGPQIQRPVPTPPPTTRTAFPSRTFATFEGGSVSQAPRRGPTANKSPGDGPDPNDDQDGGSDSHRGRPQGYGGGDPGGGGPGGGGPGGGPGGGRPPSRPSSTGGSHYSPPTNLRPAGLPTGPPGPPGDPPGGQPGDVYDNPENLSFHGSNYDTEVCVNPRFHMKVLPKWDGTDDSTLDYISSATDLARQSPALSHDVARFGWTRWTGSAKTWWNAMTHDAKNYLEQDWSLLLAAIIKQFLGDKWLQDKGSEFAEMCFRDSGHASESPVDFLQRKIRLYRLLYNPRGGGSNELHAILRNTPVEWAPILNTFSLTTIQELLSRAREQDKSLVAIWSNQQPRNSVSRGPRRTGFQSFRTRTAHATESENPLVPDFESSSSESGTEAEAMSVQKPMRGKTGSRGKGRSAQEAPP</sequence>
<evidence type="ECO:0000313" key="2">
    <source>
        <dbReference type="EMBL" id="KII83862.1"/>
    </source>
</evidence>
<feature type="compositionally biased region" description="Pro residues" evidence="1">
    <location>
        <begin position="267"/>
        <end position="279"/>
    </location>
</feature>
<name>A0A0C9SQK1_PLICR</name>
<feature type="compositionally biased region" description="Low complexity" evidence="1">
    <location>
        <begin position="163"/>
        <end position="175"/>
    </location>
</feature>
<gene>
    <name evidence="2" type="ORF">PLICRDRAFT_179902</name>
</gene>
<dbReference type="OrthoDB" id="3271192at2759"/>
<dbReference type="EMBL" id="KN832573">
    <property type="protein sequence ID" value="KII83862.1"/>
    <property type="molecule type" value="Genomic_DNA"/>
</dbReference>
<accession>A0A0C9SQK1</accession>
<feature type="compositionally biased region" description="Polar residues" evidence="1">
    <location>
        <begin position="503"/>
        <end position="512"/>
    </location>
</feature>
<organism evidence="2 3">
    <name type="scientific">Plicaturopsis crispa FD-325 SS-3</name>
    <dbReference type="NCBI Taxonomy" id="944288"/>
    <lineage>
        <taxon>Eukaryota</taxon>
        <taxon>Fungi</taxon>
        <taxon>Dikarya</taxon>
        <taxon>Basidiomycota</taxon>
        <taxon>Agaricomycotina</taxon>
        <taxon>Agaricomycetes</taxon>
        <taxon>Agaricomycetidae</taxon>
        <taxon>Amylocorticiales</taxon>
        <taxon>Amylocorticiaceae</taxon>
        <taxon>Plicatura</taxon>
        <taxon>Plicaturopsis crispa</taxon>
    </lineage>
</organism>
<feature type="compositionally biased region" description="Gly residues" evidence="1">
    <location>
        <begin position="216"/>
        <end position="241"/>
    </location>
</feature>
<feature type="non-terminal residue" evidence="2">
    <location>
        <position position="557"/>
    </location>
</feature>
<feature type="compositionally biased region" description="Basic residues" evidence="1">
    <location>
        <begin position="539"/>
        <end position="549"/>
    </location>
</feature>
<feature type="compositionally biased region" description="Basic and acidic residues" evidence="1">
    <location>
        <begin position="1"/>
        <end position="11"/>
    </location>
</feature>
<reference evidence="2 3" key="1">
    <citation type="submission" date="2014-06" db="EMBL/GenBank/DDBJ databases">
        <title>Evolutionary Origins and Diversification of the Mycorrhizal Mutualists.</title>
        <authorList>
            <consortium name="DOE Joint Genome Institute"/>
            <consortium name="Mycorrhizal Genomics Consortium"/>
            <person name="Kohler A."/>
            <person name="Kuo A."/>
            <person name="Nagy L.G."/>
            <person name="Floudas D."/>
            <person name="Copeland A."/>
            <person name="Barry K.W."/>
            <person name="Cichocki N."/>
            <person name="Veneault-Fourrey C."/>
            <person name="LaButti K."/>
            <person name="Lindquist E.A."/>
            <person name="Lipzen A."/>
            <person name="Lundell T."/>
            <person name="Morin E."/>
            <person name="Murat C."/>
            <person name="Riley R."/>
            <person name="Ohm R."/>
            <person name="Sun H."/>
            <person name="Tunlid A."/>
            <person name="Henrissat B."/>
            <person name="Grigoriev I.V."/>
            <person name="Hibbett D.S."/>
            <person name="Martin F."/>
        </authorList>
    </citation>
    <scope>NUCLEOTIDE SEQUENCE [LARGE SCALE GENOMIC DNA]</scope>
    <source>
        <strain evidence="2 3">FD-325 SS-3</strain>
    </source>
</reference>
<feature type="compositionally biased region" description="Low complexity" evidence="1">
    <location>
        <begin position="520"/>
        <end position="534"/>
    </location>
</feature>
<dbReference type="AlphaFoldDB" id="A0A0C9SQK1"/>
<feature type="region of interest" description="Disordered" evidence="1">
    <location>
        <begin position="503"/>
        <end position="557"/>
    </location>
</feature>
<protein>
    <submittedName>
        <fullName evidence="2">Uncharacterized protein</fullName>
    </submittedName>
</protein>
<dbReference type="HOGENOM" id="CLU_489664_0_0_1"/>
<dbReference type="Proteomes" id="UP000053263">
    <property type="component" value="Unassembled WGS sequence"/>
</dbReference>
<evidence type="ECO:0000313" key="3">
    <source>
        <dbReference type="Proteomes" id="UP000053263"/>
    </source>
</evidence>
<feature type="compositionally biased region" description="Polar residues" evidence="1">
    <location>
        <begin position="46"/>
        <end position="59"/>
    </location>
</feature>